<dbReference type="GO" id="GO:0006907">
    <property type="term" value="P:pinocytosis"/>
    <property type="evidence" value="ECO:0007669"/>
    <property type="project" value="Ensembl"/>
</dbReference>
<dbReference type="GO" id="GO:0120146">
    <property type="term" value="F:sulfatide binding"/>
    <property type="evidence" value="ECO:0007669"/>
    <property type="project" value="Ensembl"/>
</dbReference>
<dbReference type="GO" id="GO:0030424">
    <property type="term" value="C:axon"/>
    <property type="evidence" value="ECO:0007669"/>
    <property type="project" value="Ensembl"/>
</dbReference>
<dbReference type="GO" id="GO:0043524">
    <property type="term" value="P:negative regulation of neuron apoptotic process"/>
    <property type="evidence" value="ECO:0007669"/>
    <property type="project" value="Ensembl"/>
</dbReference>
<evidence type="ECO:0000256" key="15">
    <source>
        <dbReference type="ARBA" id="ARBA00023228"/>
    </source>
</evidence>
<dbReference type="GO" id="GO:0008021">
    <property type="term" value="C:synaptic vesicle"/>
    <property type="evidence" value="ECO:0007669"/>
    <property type="project" value="Ensembl"/>
</dbReference>
<comment type="catalytic activity">
    <reaction evidence="18">
        <text>S-hexadecanoyl-L-cysteinyl-[protein] + H2O = L-cysteinyl-[protein] + hexadecanoate + H(+)</text>
        <dbReference type="Rhea" id="RHEA:19233"/>
        <dbReference type="Rhea" id="RHEA-COMP:10131"/>
        <dbReference type="Rhea" id="RHEA-COMP:11032"/>
        <dbReference type="ChEBI" id="CHEBI:7896"/>
        <dbReference type="ChEBI" id="CHEBI:15377"/>
        <dbReference type="ChEBI" id="CHEBI:15378"/>
        <dbReference type="ChEBI" id="CHEBI:29950"/>
        <dbReference type="ChEBI" id="CHEBI:74151"/>
        <dbReference type="EC" id="3.1.2.22"/>
    </reaction>
</comment>
<organism evidence="22 23">
    <name type="scientific">Podarcis muralis</name>
    <name type="common">Wall lizard</name>
    <name type="synonym">Lacerta muralis</name>
    <dbReference type="NCBI Taxonomy" id="64176"/>
    <lineage>
        <taxon>Eukaryota</taxon>
        <taxon>Metazoa</taxon>
        <taxon>Chordata</taxon>
        <taxon>Craniata</taxon>
        <taxon>Vertebrata</taxon>
        <taxon>Euteleostomi</taxon>
        <taxon>Lepidosauria</taxon>
        <taxon>Squamata</taxon>
        <taxon>Bifurcata</taxon>
        <taxon>Unidentata</taxon>
        <taxon>Episquamata</taxon>
        <taxon>Laterata</taxon>
        <taxon>Lacertibaenia</taxon>
        <taxon>Lacertidae</taxon>
        <taxon>Podarcis</taxon>
    </lineage>
</organism>
<keyword evidence="14" id="KW-0325">Glycoprotein</keyword>
<dbReference type="GO" id="GO:0005576">
    <property type="term" value="C:extracellular region"/>
    <property type="evidence" value="ECO:0007669"/>
    <property type="project" value="UniProtKB-SubCell"/>
</dbReference>
<comment type="catalytic activity">
    <reaction evidence="21">
        <text>S-hexadecanoyl-N-acetylcysteamine + H2O = N-acetylcysteamine + hexadecanoate + H(+)</text>
        <dbReference type="Rhea" id="RHEA:84099"/>
        <dbReference type="ChEBI" id="CHEBI:7896"/>
        <dbReference type="ChEBI" id="CHEBI:15377"/>
        <dbReference type="ChEBI" id="CHEBI:15378"/>
        <dbReference type="ChEBI" id="CHEBI:74410"/>
        <dbReference type="ChEBI" id="CHEBI:233601"/>
    </reaction>
</comment>
<evidence type="ECO:0000313" key="22">
    <source>
        <dbReference type="Ensembl" id="ENSPMRP00000013910.1"/>
    </source>
</evidence>
<evidence type="ECO:0000256" key="9">
    <source>
        <dbReference type="ARBA" id="ARBA00022729"/>
    </source>
</evidence>
<dbReference type="PANTHER" id="PTHR11247:SF8">
    <property type="entry name" value="PALMITOYL-PROTEIN THIOESTERASE 1"/>
    <property type="match status" value="1"/>
</dbReference>
<dbReference type="GO" id="GO:0015031">
    <property type="term" value="P:protein transport"/>
    <property type="evidence" value="ECO:0007669"/>
    <property type="project" value="Ensembl"/>
</dbReference>
<dbReference type="EC" id="3.1.2.2" evidence="17"/>
<keyword evidence="12" id="KW-0333">Golgi apparatus</keyword>
<dbReference type="GO" id="GO:0005794">
    <property type="term" value="C:Golgi apparatus"/>
    <property type="evidence" value="ECO:0007669"/>
    <property type="project" value="UniProtKB-SubCell"/>
</dbReference>
<reference evidence="22 23" key="1">
    <citation type="journal article" date="2019" name="Proc. Natl. Acad. Sci. U.S.A.">
        <title>Regulatory changes in pterin and carotenoid genes underlie balanced color polymorphisms in the wall lizard.</title>
        <authorList>
            <person name="Andrade P."/>
            <person name="Pinho C."/>
            <person name="Perez I de Lanuza G."/>
            <person name="Afonso S."/>
            <person name="Brejcha J."/>
            <person name="Rubin C.J."/>
            <person name="Wallerman O."/>
            <person name="Pereira P."/>
            <person name="Sabatino S.J."/>
            <person name="Bellati A."/>
            <person name="Pellitteri-Rosa D."/>
            <person name="Bosakova Z."/>
            <person name="Bunikis I."/>
            <person name="Carretero M.A."/>
            <person name="Feiner N."/>
            <person name="Marsik P."/>
            <person name="Pauperio F."/>
            <person name="Salvi D."/>
            <person name="Soler L."/>
            <person name="While G.M."/>
            <person name="Uller T."/>
            <person name="Font E."/>
            <person name="Andersson L."/>
            <person name="Carneiro M."/>
        </authorList>
    </citation>
    <scope>NUCLEOTIDE SEQUENCE</scope>
</reference>
<keyword evidence="11" id="KW-0256">Endoplasmic reticulum</keyword>
<dbReference type="Pfam" id="PF02089">
    <property type="entry name" value="Palm_thioest"/>
    <property type="match status" value="1"/>
</dbReference>
<comment type="catalytic activity">
    <reaction evidence="19">
        <text>hexadecanoyl-CoA + H2O = hexadecanoate + CoA + H(+)</text>
        <dbReference type="Rhea" id="RHEA:16645"/>
        <dbReference type="ChEBI" id="CHEBI:7896"/>
        <dbReference type="ChEBI" id="CHEBI:15377"/>
        <dbReference type="ChEBI" id="CHEBI:15378"/>
        <dbReference type="ChEBI" id="CHEBI:57287"/>
        <dbReference type="ChEBI" id="CHEBI:57379"/>
        <dbReference type="EC" id="3.1.2.2"/>
    </reaction>
    <physiologicalReaction direction="left-to-right" evidence="19">
        <dbReference type="Rhea" id="RHEA:16646"/>
    </physiologicalReaction>
</comment>
<evidence type="ECO:0000256" key="20">
    <source>
        <dbReference type="ARBA" id="ARBA00093191"/>
    </source>
</evidence>
<dbReference type="PRINTS" id="PR00414">
    <property type="entry name" value="PPTHIESTRASE"/>
</dbReference>
<dbReference type="GO" id="GO:0008474">
    <property type="term" value="F:palmitoyl-(protein) hydrolase activity"/>
    <property type="evidence" value="ECO:0007669"/>
    <property type="project" value="UniProtKB-EC"/>
</dbReference>
<dbReference type="GO" id="GO:0005765">
    <property type="term" value="C:lysosomal membrane"/>
    <property type="evidence" value="ECO:0007669"/>
    <property type="project" value="Ensembl"/>
</dbReference>
<dbReference type="GO" id="GO:0045121">
    <property type="term" value="C:membrane raft"/>
    <property type="evidence" value="ECO:0007669"/>
    <property type="project" value="Ensembl"/>
</dbReference>
<evidence type="ECO:0000256" key="21">
    <source>
        <dbReference type="ARBA" id="ARBA00093223"/>
    </source>
</evidence>
<evidence type="ECO:0000256" key="4">
    <source>
        <dbReference type="ARBA" id="ARBA00004613"/>
    </source>
</evidence>
<dbReference type="GO" id="GO:0006898">
    <property type="term" value="P:receptor-mediated endocytosis"/>
    <property type="evidence" value="ECO:0007669"/>
    <property type="project" value="Ensembl"/>
</dbReference>
<gene>
    <name evidence="22" type="primary">PPT1</name>
</gene>
<keyword evidence="23" id="KW-1185">Reference proteome</keyword>
<dbReference type="GO" id="GO:0005634">
    <property type="term" value="C:nucleus"/>
    <property type="evidence" value="ECO:0007669"/>
    <property type="project" value="Ensembl"/>
</dbReference>
<evidence type="ECO:0000256" key="8">
    <source>
        <dbReference type="ARBA" id="ARBA00022525"/>
    </source>
</evidence>
<evidence type="ECO:0000256" key="1">
    <source>
        <dbReference type="ARBA" id="ARBA00004240"/>
    </source>
</evidence>
<evidence type="ECO:0000256" key="17">
    <source>
        <dbReference type="ARBA" id="ARBA00038848"/>
    </source>
</evidence>
<evidence type="ECO:0000256" key="13">
    <source>
        <dbReference type="ARBA" id="ARBA00023157"/>
    </source>
</evidence>
<evidence type="ECO:0000256" key="5">
    <source>
        <dbReference type="ARBA" id="ARBA00010758"/>
    </source>
</evidence>
<evidence type="ECO:0000256" key="2">
    <source>
        <dbReference type="ARBA" id="ARBA00004371"/>
    </source>
</evidence>
<dbReference type="Gene3D" id="3.40.50.1820">
    <property type="entry name" value="alpha/beta hydrolase"/>
    <property type="match status" value="1"/>
</dbReference>
<dbReference type="GO" id="GO:0031579">
    <property type="term" value="P:membrane raft organization"/>
    <property type="evidence" value="ECO:0007669"/>
    <property type="project" value="Ensembl"/>
</dbReference>
<comment type="similarity">
    <text evidence="5">Belongs to the palmitoyl-protein thioesterase family.</text>
</comment>
<dbReference type="GO" id="GO:0005783">
    <property type="term" value="C:endoplasmic reticulum"/>
    <property type="evidence" value="ECO:0007669"/>
    <property type="project" value="UniProtKB-SubCell"/>
</dbReference>
<dbReference type="FunFam" id="3.40.50.1820:FF:000098">
    <property type="entry name" value="palmitoyl-protein thioesterase 1"/>
    <property type="match status" value="1"/>
</dbReference>
<evidence type="ECO:0000256" key="6">
    <source>
        <dbReference type="ARBA" id="ARBA00012423"/>
    </source>
</evidence>
<dbReference type="GO" id="GO:0035727">
    <property type="term" value="F:lysophosphatidic acid binding"/>
    <property type="evidence" value="ECO:0007669"/>
    <property type="project" value="Ensembl"/>
</dbReference>
<reference evidence="22" key="2">
    <citation type="submission" date="2025-08" db="UniProtKB">
        <authorList>
            <consortium name="Ensembl"/>
        </authorList>
    </citation>
    <scope>IDENTIFICATION</scope>
</reference>
<dbReference type="SUPFAM" id="SSF53474">
    <property type="entry name" value="alpha/beta-Hydrolases"/>
    <property type="match status" value="1"/>
</dbReference>
<accession>A0A670IPI5</accession>
<dbReference type="GO" id="GO:0048549">
    <property type="term" value="P:positive regulation of pinocytosis"/>
    <property type="evidence" value="ECO:0007669"/>
    <property type="project" value="Ensembl"/>
</dbReference>
<evidence type="ECO:0000256" key="3">
    <source>
        <dbReference type="ARBA" id="ARBA00004555"/>
    </source>
</evidence>
<name>A0A670IPI5_PODMU</name>
<keyword evidence="13" id="KW-1015">Disulfide bond</keyword>
<reference evidence="22" key="3">
    <citation type="submission" date="2025-09" db="UniProtKB">
        <authorList>
            <consortium name="Ensembl"/>
        </authorList>
    </citation>
    <scope>IDENTIFICATION</scope>
</reference>
<evidence type="ECO:0000256" key="16">
    <source>
        <dbReference type="ARBA" id="ARBA00031934"/>
    </source>
</evidence>
<evidence type="ECO:0000256" key="14">
    <source>
        <dbReference type="ARBA" id="ARBA00023180"/>
    </source>
</evidence>
<comment type="subcellular location">
    <subcellularLocation>
        <location evidence="1">Endoplasmic reticulum</location>
    </subcellularLocation>
    <subcellularLocation>
        <location evidence="3">Golgi apparatus</location>
    </subcellularLocation>
    <subcellularLocation>
        <location evidence="2">Lysosome</location>
    </subcellularLocation>
    <subcellularLocation>
        <location evidence="4">Secreted</location>
    </subcellularLocation>
</comment>
<evidence type="ECO:0000256" key="10">
    <source>
        <dbReference type="ARBA" id="ARBA00022801"/>
    </source>
</evidence>
<dbReference type="Proteomes" id="UP000472272">
    <property type="component" value="Chromosome 8"/>
</dbReference>
<evidence type="ECO:0000256" key="12">
    <source>
        <dbReference type="ARBA" id="ARBA00023034"/>
    </source>
</evidence>
<dbReference type="GO" id="GO:0030308">
    <property type="term" value="P:negative regulation of cell growth"/>
    <property type="evidence" value="ECO:0007669"/>
    <property type="project" value="Ensembl"/>
</dbReference>
<dbReference type="GlyCosmos" id="A0A670IPI5">
    <property type="glycosylation" value="2 sites, No reported glycans"/>
</dbReference>
<proteinExistence type="inferred from homology"/>
<protein>
    <recommendedName>
        <fullName evidence="7">Palmitoyl-protein thioesterase 1</fullName>
        <ecNumber evidence="17">3.1.2.2</ecNumber>
        <ecNumber evidence="6">3.1.2.22</ecNumber>
    </recommendedName>
    <alternativeName>
        <fullName evidence="16">Palmitoyl-protein hydrolase 1</fullName>
    </alternativeName>
</protein>
<keyword evidence="10" id="KW-0378">Hydrolase</keyword>
<dbReference type="GO" id="GO:0048260">
    <property type="term" value="P:positive regulation of receptor-mediated endocytosis"/>
    <property type="evidence" value="ECO:0007669"/>
    <property type="project" value="Ensembl"/>
</dbReference>
<evidence type="ECO:0000256" key="19">
    <source>
        <dbReference type="ARBA" id="ARBA00047734"/>
    </source>
</evidence>
<dbReference type="GO" id="GO:0007420">
    <property type="term" value="P:brain development"/>
    <property type="evidence" value="ECO:0007669"/>
    <property type="project" value="Ensembl"/>
</dbReference>
<dbReference type="GO" id="GO:0007042">
    <property type="term" value="P:lysosomal lumen acidification"/>
    <property type="evidence" value="ECO:0007669"/>
    <property type="project" value="Ensembl"/>
</dbReference>
<evidence type="ECO:0000256" key="11">
    <source>
        <dbReference type="ARBA" id="ARBA00022824"/>
    </source>
</evidence>
<dbReference type="GeneTree" id="ENSGT00940000156790"/>
<dbReference type="PANTHER" id="PTHR11247">
    <property type="entry name" value="PALMITOYL-PROTEIN THIOESTERASE/DOLICHYLDIPHOSPHATASE 1"/>
    <property type="match status" value="1"/>
</dbReference>
<dbReference type="GO" id="GO:0016042">
    <property type="term" value="P:lipid catabolic process"/>
    <property type="evidence" value="ECO:0007669"/>
    <property type="project" value="Ensembl"/>
</dbReference>
<evidence type="ECO:0000256" key="7">
    <source>
        <dbReference type="ARBA" id="ARBA00014212"/>
    </source>
</evidence>
<dbReference type="EC" id="3.1.2.22" evidence="6"/>
<evidence type="ECO:0000313" key="23">
    <source>
        <dbReference type="Proteomes" id="UP000472272"/>
    </source>
</evidence>
<keyword evidence="15" id="KW-0458">Lysosome</keyword>
<keyword evidence="9" id="KW-0732">Signal</keyword>
<dbReference type="Ensembl" id="ENSPMRT00000014867.1">
    <property type="protein sequence ID" value="ENSPMRP00000013910.1"/>
    <property type="gene ID" value="ENSPMRG00000009325.1"/>
</dbReference>
<dbReference type="InterPro" id="IPR029058">
    <property type="entry name" value="AB_hydrolase_fold"/>
</dbReference>
<keyword evidence="8" id="KW-0964">Secreted</keyword>
<dbReference type="AlphaFoldDB" id="A0A670IPI5"/>
<dbReference type="GO" id="GO:0034164">
    <property type="term" value="P:negative regulation of toll-like receptor 9 signaling pathway"/>
    <property type="evidence" value="ECO:0007669"/>
    <property type="project" value="Ensembl"/>
</dbReference>
<comment type="catalytic activity">
    <reaction evidence="20">
        <text>S-hexadecanoyl-N-acetylcysteine methyl ester + H2O = N-acetylcysteine methyl ester + hexadecanoate + H(+)</text>
        <dbReference type="Rhea" id="RHEA:84103"/>
        <dbReference type="ChEBI" id="CHEBI:7896"/>
        <dbReference type="ChEBI" id="CHEBI:15377"/>
        <dbReference type="ChEBI" id="CHEBI:15378"/>
        <dbReference type="ChEBI" id="CHEBI:233604"/>
        <dbReference type="ChEBI" id="CHEBI:233605"/>
    </reaction>
</comment>
<evidence type="ECO:0000256" key="18">
    <source>
        <dbReference type="ARBA" id="ARBA00047337"/>
    </source>
</evidence>
<sequence length="366" mass="41315">MRFSFCYLIGCLSNPSPPISRSQCSSFLKRRQGWSRPASSLCTWHIFLGCGGGGGFVSYDRSKMASARLQKVLLLQLLSGFCWLSPGSSAGPVPLVIWHGMGDSCCNPESMGYIKKIVEKKIPGIYVLSLKIGSNLIEDMENSFFMNVNDQVKLVCDELAKDPKLRGGYNAMGFSQGGQFLRAVVQRCPSPPMFNLISVGGQHQGVYGFPRCPGESSHLCDWIRRMLDLGAYTAVVQNRLVQAQYWHDPLNEEEYRKHSLFLADINQERSNNSTYKKNLMSLKKFVMVKFLNDTMVDPPASEWFGYYRSGQAKETIPLQETSLYTEDRLGLKEMDKAGKLVFLGAEGDHLHFSEEWFYKNILPFLQ</sequence>
<dbReference type="OMA" id="QRCPPAV"/>
<dbReference type="InterPro" id="IPR002472">
    <property type="entry name" value="Palm_thioest"/>
</dbReference>